<name>D7TJX3_VITVI</name>
<proteinExistence type="inferred from homology"/>
<sequence>MLDYMTGMYKQPGAAPACERRYIFVYGNWTHPCKGEFGNEQGGASTRTCHEQACMNHSSCSFLPETPGTSCQSSETSEGPSGDDGRRKRTTGENLFKDEKQASVWLLCLSVPYNRTRGICTPVMETESHQVVFGKSIIVPSVRELVKEPITKVPPRYVHNQQDLQMAAAAAAAADIWLQSVPVIDLHCLLHGDSMGSELERLHSACKDWGFFQVVNHGVSSSLLEEFKGEVQDFFELPLEEKKKLWQQPDNHEGFGQLFVVSEEQRLDWSDMFYLTTLPFNLRKSDIFQKLPQKLRETLEAYSVEMKKLAMTILSQMTKALKMKAEEIRDMFSDGVQSMRMNYYPPCPEPDMTIGFAPHSDADALTILFQLNDTEGLQIRKEGRWVPVKPLPNAFVVNIGDIMEIVSNGIYQSIEHRAMVNSAKKRLSVATFFSSNLDSELGPAPSLISPQNPAIFQRVPIEKYFKDFFARRLDGKSYLKFMKIDEDGGHTS</sequence>
<dbReference type="eggNOG" id="KOG0143">
    <property type="taxonomic scope" value="Eukaryota"/>
</dbReference>
<dbReference type="EMBL" id="FN595992">
    <property type="protein sequence ID" value="CBI30795.3"/>
    <property type="molecule type" value="Genomic_DNA"/>
</dbReference>
<comment type="similarity">
    <text evidence="1 5">Belongs to the iron/ascorbate-dependent oxidoreductase family.</text>
</comment>
<dbReference type="HOGENOM" id="CLU_010119_16_0_1"/>
<evidence type="ECO:0000259" key="7">
    <source>
        <dbReference type="PROSITE" id="PS51471"/>
    </source>
</evidence>
<evidence type="ECO:0000256" key="3">
    <source>
        <dbReference type="ARBA" id="ARBA00023002"/>
    </source>
</evidence>
<protein>
    <recommendedName>
        <fullName evidence="7">Fe2OG dioxygenase domain-containing protein</fullName>
    </recommendedName>
</protein>
<feature type="compositionally biased region" description="Polar residues" evidence="6">
    <location>
        <begin position="69"/>
        <end position="79"/>
    </location>
</feature>
<evidence type="ECO:0000256" key="5">
    <source>
        <dbReference type="RuleBase" id="RU003682"/>
    </source>
</evidence>
<dbReference type="PROSITE" id="PS51471">
    <property type="entry name" value="FE2OG_OXY"/>
    <property type="match status" value="1"/>
</dbReference>
<evidence type="ECO:0000256" key="2">
    <source>
        <dbReference type="ARBA" id="ARBA00022723"/>
    </source>
</evidence>
<dbReference type="FunFam" id="2.60.120.330:FF:000001">
    <property type="entry name" value="Protein SRG1"/>
    <property type="match status" value="1"/>
</dbReference>
<dbReference type="Gene3D" id="2.60.120.330">
    <property type="entry name" value="B-lactam Antibiotic, Isopenicillin N Synthase, Chain"/>
    <property type="match status" value="1"/>
</dbReference>
<dbReference type="GO" id="GO:0046872">
    <property type="term" value="F:metal ion binding"/>
    <property type="evidence" value="ECO:0007669"/>
    <property type="project" value="UniProtKB-KW"/>
</dbReference>
<accession>D7TJX3</accession>
<dbReference type="ExpressionAtlas" id="D7TJX3">
    <property type="expression patterns" value="baseline and differential"/>
</dbReference>
<keyword evidence="9" id="KW-1185">Reference proteome</keyword>
<evidence type="ECO:0000256" key="1">
    <source>
        <dbReference type="ARBA" id="ARBA00008056"/>
    </source>
</evidence>
<feature type="region of interest" description="Disordered" evidence="6">
    <location>
        <begin position="69"/>
        <end position="94"/>
    </location>
</feature>
<dbReference type="Proteomes" id="UP000009183">
    <property type="component" value="Chromosome 10"/>
</dbReference>
<dbReference type="InterPro" id="IPR027443">
    <property type="entry name" value="IPNS-like_sf"/>
</dbReference>
<keyword evidence="4 5" id="KW-0408">Iron</keyword>
<evidence type="ECO:0000256" key="6">
    <source>
        <dbReference type="SAM" id="MobiDB-lite"/>
    </source>
</evidence>
<keyword evidence="3 5" id="KW-0560">Oxidoreductase</keyword>
<dbReference type="AlphaFoldDB" id="D7TJX3"/>
<dbReference type="InterPro" id="IPR026992">
    <property type="entry name" value="DIOX_N"/>
</dbReference>
<dbReference type="PaxDb" id="29760-VIT_10s0003g02430.t01"/>
<gene>
    <name evidence="8" type="ordered locus">VIT_10s0003g02430</name>
</gene>
<reference evidence="9" key="1">
    <citation type="journal article" date="2007" name="Nature">
        <title>The grapevine genome sequence suggests ancestral hexaploidization in major angiosperm phyla.</title>
        <authorList>
            <consortium name="The French-Italian Public Consortium for Grapevine Genome Characterization."/>
            <person name="Jaillon O."/>
            <person name="Aury J.-M."/>
            <person name="Noel B."/>
            <person name="Policriti A."/>
            <person name="Clepet C."/>
            <person name="Casagrande A."/>
            <person name="Choisne N."/>
            <person name="Aubourg S."/>
            <person name="Vitulo N."/>
            <person name="Jubin C."/>
            <person name="Vezzi A."/>
            <person name="Legeai F."/>
            <person name="Hugueney P."/>
            <person name="Dasilva C."/>
            <person name="Horner D."/>
            <person name="Mica E."/>
            <person name="Jublot D."/>
            <person name="Poulain J."/>
            <person name="Bruyere C."/>
            <person name="Billault A."/>
            <person name="Segurens B."/>
            <person name="Gouyvenoux M."/>
            <person name="Ugarte E."/>
            <person name="Cattonaro F."/>
            <person name="Anthouard V."/>
            <person name="Vico V."/>
            <person name="Del Fabbro C."/>
            <person name="Alaux M."/>
            <person name="Di Gaspero G."/>
            <person name="Dumas V."/>
            <person name="Felice N."/>
            <person name="Paillard S."/>
            <person name="Juman I."/>
            <person name="Moroldo M."/>
            <person name="Scalabrin S."/>
            <person name="Canaguier A."/>
            <person name="Le Clainche I."/>
            <person name="Malacrida G."/>
            <person name="Durand E."/>
            <person name="Pesole G."/>
            <person name="Laucou V."/>
            <person name="Chatelet P."/>
            <person name="Merdinoglu D."/>
            <person name="Delledonne M."/>
            <person name="Pezzotti M."/>
            <person name="Lecharny A."/>
            <person name="Scarpelli C."/>
            <person name="Artiguenave F."/>
            <person name="Pe M.E."/>
            <person name="Valle G."/>
            <person name="Morgante M."/>
            <person name="Caboche M."/>
            <person name="Adam-Blondon A.-F."/>
            <person name="Weissenbach J."/>
            <person name="Quetier F."/>
            <person name="Wincker P."/>
        </authorList>
    </citation>
    <scope>NUCLEOTIDE SEQUENCE [LARGE SCALE GENOMIC DNA]</scope>
    <source>
        <strain evidence="9">cv. Pinot noir / PN40024</strain>
    </source>
</reference>
<dbReference type="PANTHER" id="PTHR47991">
    <property type="entry name" value="OXOGLUTARATE/IRON-DEPENDENT DIOXYGENASE"/>
    <property type="match status" value="1"/>
</dbReference>
<dbReference type="GO" id="GO:0016491">
    <property type="term" value="F:oxidoreductase activity"/>
    <property type="evidence" value="ECO:0007669"/>
    <property type="project" value="UniProtKB-KW"/>
</dbReference>
<dbReference type="SUPFAM" id="SSF51197">
    <property type="entry name" value="Clavaminate synthase-like"/>
    <property type="match status" value="1"/>
</dbReference>
<evidence type="ECO:0000313" key="8">
    <source>
        <dbReference type="EMBL" id="CBI30795.3"/>
    </source>
</evidence>
<dbReference type="InterPro" id="IPR044861">
    <property type="entry name" value="IPNS-like_FE2OG_OXY"/>
</dbReference>
<dbReference type="InParanoid" id="D7TJX3"/>
<dbReference type="InterPro" id="IPR050295">
    <property type="entry name" value="Plant_2OG-oxidoreductases"/>
</dbReference>
<evidence type="ECO:0000313" key="9">
    <source>
        <dbReference type="Proteomes" id="UP000009183"/>
    </source>
</evidence>
<keyword evidence="2 5" id="KW-0479">Metal-binding</keyword>
<feature type="domain" description="Fe2OG dioxygenase" evidence="7">
    <location>
        <begin position="335"/>
        <end position="435"/>
    </location>
</feature>
<dbReference type="OMA" id="PRYVHHD"/>
<dbReference type="Pfam" id="PF03171">
    <property type="entry name" value="2OG-FeII_Oxy"/>
    <property type="match status" value="1"/>
</dbReference>
<evidence type="ECO:0000256" key="4">
    <source>
        <dbReference type="ARBA" id="ARBA00023004"/>
    </source>
</evidence>
<dbReference type="OrthoDB" id="288590at2759"/>
<dbReference type="Pfam" id="PF14226">
    <property type="entry name" value="DIOX_N"/>
    <property type="match status" value="1"/>
</dbReference>
<dbReference type="InterPro" id="IPR005123">
    <property type="entry name" value="Oxoglu/Fe-dep_dioxygenase_dom"/>
</dbReference>
<organism evidence="8 9">
    <name type="scientific">Vitis vinifera</name>
    <name type="common">Grape</name>
    <dbReference type="NCBI Taxonomy" id="29760"/>
    <lineage>
        <taxon>Eukaryota</taxon>
        <taxon>Viridiplantae</taxon>
        <taxon>Streptophyta</taxon>
        <taxon>Embryophyta</taxon>
        <taxon>Tracheophyta</taxon>
        <taxon>Spermatophyta</taxon>
        <taxon>Magnoliopsida</taxon>
        <taxon>eudicotyledons</taxon>
        <taxon>Gunneridae</taxon>
        <taxon>Pentapetalae</taxon>
        <taxon>rosids</taxon>
        <taxon>Vitales</taxon>
        <taxon>Vitaceae</taxon>
        <taxon>Viteae</taxon>
        <taxon>Vitis</taxon>
    </lineage>
</organism>